<dbReference type="AlphaFoldDB" id="A0A819KP08"/>
<comment type="caution">
    <text evidence="1">The sequence shown here is derived from an EMBL/GenBank/DDBJ whole genome shotgun (WGS) entry which is preliminary data.</text>
</comment>
<reference evidence="1" key="1">
    <citation type="submission" date="2021-02" db="EMBL/GenBank/DDBJ databases">
        <authorList>
            <person name="Nowell W R."/>
        </authorList>
    </citation>
    <scope>NUCLEOTIDE SEQUENCE</scope>
</reference>
<dbReference type="EMBL" id="CAJOBB010002228">
    <property type="protein sequence ID" value="CAF3950198.1"/>
    <property type="molecule type" value="Genomic_DNA"/>
</dbReference>
<feature type="non-terminal residue" evidence="1">
    <location>
        <position position="1"/>
    </location>
</feature>
<accession>A0A819KP08</accession>
<feature type="non-terminal residue" evidence="1">
    <location>
        <position position="19"/>
    </location>
</feature>
<name>A0A819KP08_9BILA</name>
<dbReference type="Proteomes" id="UP000663868">
    <property type="component" value="Unassembled WGS sequence"/>
</dbReference>
<proteinExistence type="predicted"/>
<protein>
    <submittedName>
        <fullName evidence="1">Uncharacterized protein</fullName>
    </submittedName>
</protein>
<evidence type="ECO:0000313" key="1">
    <source>
        <dbReference type="EMBL" id="CAF3950198.1"/>
    </source>
</evidence>
<sequence length="19" mass="2307">MPEQNSLQLSVDLDFMWRP</sequence>
<gene>
    <name evidence="1" type="ORF">KXQ929_LOCUS25562</name>
</gene>
<organism evidence="1 2">
    <name type="scientific">Adineta steineri</name>
    <dbReference type="NCBI Taxonomy" id="433720"/>
    <lineage>
        <taxon>Eukaryota</taxon>
        <taxon>Metazoa</taxon>
        <taxon>Spiralia</taxon>
        <taxon>Gnathifera</taxon>
        <taxon>Rotifera</taxon>
        <taxon>Eurotatoria</taxon>
        <taxon>Bdelloidea</taxon>
        <taxon>Adinetida</taxon>
        <taxon>Adinetidae</taxon>
        <taxon>Adineta</taxon>
    </lineage>
</organism>
<evidence type="ECO:0000313" key="2">
    <source>
        <dbReference type="Proteomes" id="UP000663868"/>
    </source>
</evidence>